<evidence type="ECO:0000256" key="3">
    <source>
        <dbReference type="ARBA" id="ARBA00022989"/>
    </source>
</evidence>
<name>A0A0K0D8X9_ANGCA</name>
<dbReference type="Proteomes" id="UP000035642">
    <property type="component" value="Unassembled WGS sequence"/>
</dbReference>
<evidence type="ECO:0000256" key="6">
    <source>
        <dbReference type="ARBA" id="ARBA00023170"/>
    </source>
</evidence>
<evidence type="ECO:0000313" key="10">
    <source>
        <dbReference type="Proteomes" id="UP000035642"/>
    </source>
</evidence>
<dbReference type="GO" id="GO:0016020">
    <property type="term" value="C:membrane"/>
    <property type="evidence" value="ECO:0007669"/>
    <property type="project" value="UniProtKB-SubCell"/>
</dbReference>
<dbReference type="AlphaFoldDB" id="A0A0K0D8X9"/>
<evidence type="ECO:0000256" key="4">
    <source>
        <dbReference type="ARBA" id="ARBA00023040"/>
    </source>
</evidence>
<keyword evidence="10" id="KW-1185">Reference proteome</keyword>
<reference evidence="10" key="1">
    <citation type="submission" date="2012-09" db="EMBL/GenBank/DDBJ databases">
        <authorList>
            <person name="Martin A.A."/>
        </authorList>
    </citation>
    <scope>NUCLEOTIDE SEQUENCE</scope>
</reference>
<evidence type="ECO:0000256" key="7">
    <source>
        <dbReference type="ARBA" id="ARBA00023224"/>
    </source>
</evidence>
<dbReference type="PROSITE" id="PS50262">
    <property type="entry name" value="G_PROTEIN_RECEP_F1_2"/>
    <property type="match status" value="1"/>
</dbReference>
<evidence type="ECO:0000256" key="1">
    <source>
        <dbReference type="ARBA" id="ARBA00004141"/>
    </source>
</evidence>
<protein>
    <submittedName>
        <fullName evidence="11">G_PROTEIN_RECEP_F1_2 domain-containing protein</fullName>
    </submittedName>
</protein>
<keyword evidence="7" id="KW-0807">Transducer</keyword>
<keyword evidence="5 8" id="KW-0472">Membrane</keyword>
<feature type="transmembrane region" description="Helical" evidence="8">
    <location>
        <begin position="30"/>
        <end position="52"/>
    </location>
</feature>
<keyword evidence="6" id="KW-0675">Receptor</keyword>
<comment type="subcellular location">
    <subcellularLocation>
        <location evidence="1">Membrane</location>
        <topology evidence="1">Multi-pass membrane protein</topology>
    </subcellularLocation>
</comment>
<reference evidence="11" key="2">
    <citation type="submission" date="2017-02" db="UniProtKB">
        <authorList>
            <consortium name="WormBaseParasite"/>
        </authorList>
    </citation>
    <scope>IDENTIFICATION</scope>
</reference>
<proteinExistence type="predicted"/>
<feature type="domain" description="G-protein coupled receptors family 1 profile" evidence="9">
    <location>
        <begin position="10"/>
        <end position="69"/>
    </location>
</feature>
<evidence type="ECO:0000313" key="11">
    <source>
        <dbReference type="WBParaSite" id="ACAC_0000652401-mRNA-1"/>
    </source>
</evidence>
<dbReference type="PANTHER" id="PTHR24235">
    <property type="entry name" value="NEUROPEPTIDE Y RECEPTOR"/>
    <property type="match status" value="1"/>
</dbReference>
<sequence>MTIEIYQEKWFFQVILVVLWKREMRTNRNVLIVNLALSNLVLALINIPFLWLPSIDFEFPYSRFFCKFA</sequence>
<evidence type="ECO:0000256" key="5">
    <source>
        <dbReference type="ARBA" id="ARBA00023136"/>
    </source>
</evidence>
<evidence type="ECO:0000259" key="9">
    <source>
        <dbReference type="PROSITE" id="PS50262"/>
    </source>
</evidence>
<keyword evidence="2 8" id="KW-0812">Transmembrane</keyword>
<dbReference type="InterPro" id="IPR017452">
    <property type="entry name" value="GPCR_Rhodpsn_7TM"/>
</dbReference>
<keyword evidence="3 8" id="KW-1133">Transmembrane helix</keyword>
<dbReference type="PANTHER" id="PTHR24235:SF3">
    <property type="entry name" value="G-PROTEIN COUPLED RECEPTOR NPR-8-RELATED"/>
    <property type="match status" value="1"/>
</dbReference>
<dbReference type="GO" id="GO:0004930">
    <property type="term" value="F:G protein-coupled receptor activity"/>
    <property type="evidence" value="ECO:0007669"/>
    <property type="project" value="UniProtKB-KW"/>
</dbReference>
<dbReference type="Pfam" id="PF00001">
    <property type="entry name" value="7tm_1"/>
    <property type="match status" value="1"/>
</dbReference>
<dbReference type="InterPro" id="IPR000276">
    <property type="entry name" value="GPCR_Rhodpsn"/>
</dbReference>
<dbReference type="WBParaSite" id="ACAC_0000652401-mRNA-1">
    <property type="protein sequence ID" value="ACAC_0000652401-mRNA-1"/>
    <property type="gene ID" value="ACAC_0000652401"/>
</dbReference>
<organism evidence="10 11">
    <name type="scientific">Angiostrongylus cantonensis</name>
    <name type="common">Rat lungworm</name>
    <dbReference type="NCBI Taxonomy" id="6313"/>
    <lineage>
        <taxon>Eukaryota</taxon>
        <taxon>Metazoa</taxon>
        <taxon>Ecdysozoa</taxon>
        <taxon>Nematoda</taxon>
        <taxon>Chromadorea</taxon>
        <taxon>Rhabditida</taxon>
        <taxon>Rhabditina</taxon>
        <taxon>Rhabditomorpha</taxon>
        <taxon>Strongyloidea</taxon>
        <taxon>Metastrongylidae</taxon>
        <taxon>Angiostrongylus</taxon>
    </lineage>
</organism>
<dbReference type="Gene3D" id="1.20.1070.10">
    <property type="entry name" value="Rhodopsin 7-helix transmembrane proteins"/>
    <property type="match status" value="1"/>
</dbReference>
<dbReference type="STRING" id="6313.A0A0K0D8X9"/>
<dbReference type="SUPFAM" id="SSF81321">
    <property type="entry name" value="Family A G protein-coupled receptor-like"/>
    <property type="match status" value="1"/>
</dbReference>
<keyword evidence="4" id="KW-0297">G-protein coupled receptor</keyword>
<evidence type="ECO:0000256" key="8">
    <source>
        <dbReference type="SAM" id="Phobius"/>
    </source>
</evidence>
<evidence type="ECO:0000256" key="2">
    <source>
        <dbReference type="ARBA" id="ARBA00022692"/>
    </source>
</evidence>
<accession>A0A0K0D8X9</accession>